<name>W9VT19_9EURO</name>
<dbReference type="HOGENOM" id="CLU_078327_0_0_1"/>
<dbReference type="STRING" id="1182544.W9VT19"/>
<dbReference type="eggNOG" id="KOG0504">
    <property type="taxonomic scope" value="Eukaryota"/>
</dbReference>
<evidence type="ECO:0000256" key="1">
    <source>
        <dbReference type="SAM" id="MobiDB-lite"/>
    </source>
</evidence>
<feature type="region of interest" description="Disordered" evidence="1">
    <location>
        <begin position="141"/>
        <end position="182"/>
    </location>
</feature>
<dbReference type="OrthoDB" id="19174at2759"/>
<dbReference type="Gene3D" id="1.25.40.20">
    <property type="entry name" value="Ankyrin repeat-containing domain"/>
    <property type="match status" value="1"/>
</dbReference>
<dbReference type="SUPFAM" id="SSF48403">
    <property type="entry name" value="Ankyrin repeat"/>
    <property type="match status" value="1"/>
</dbReference>
<dbReference type="EMBL" id="AMGW01000004">
    <property type="protein sequence ID" value="EXJ58842.1"/>
    <property type="molecule type" value="Genomic_DNA"/>
</dbReference>
<dbReference type="Pfam" id="PF13857">
    <property type="entry name" value="Ank_5"/>
    <property type="match status" value="1"/>
</dbReference>
<keyword evidence="3" id="KW-1185">Reference proteome</keyword>
<reference evidence="2 3" key="1">
    <citation type="submission" date="2013-03" db="EMBL/GenBank/DDBJ databases">
        <title>The Genome Sequence of Cladophialophora yegresii CBS 114405.</title>
        <authorList>
            <consortium name="The Broad Institute Genomics Platform"/>
            <person name="Cuomo C."/>
            <person name="de Hoog S."/>
            <person name="Gorbushina A."/>
            <person name="Walker B."/>
            <person name="Young S.K."/>
            <person name="Zeng Q."/>
            <person name="Gargeya S."/>
            <person name="Fitzgerald M."/>
            <person name="Haas B."/>
            <person name="Abouelleil A."/>
            <person name="Allen A.W."/>
            <person name="Alvarado L."/>
            <person name="Arachchi H.M."/>
            <person name="Berlin A.M."/>
            <person name="Chapman S.B."/>
            <person name="Gainer-Dewar J."/>
            <person name="Goldberg J."/>
            <person name="Griggs A."/>
            <person name="Gujja S."/>
            <person name="Hansen M."/>
            <person name="Howarth C."/>
            <person name="Imamovic A."/>
            <person name="Ireland A."/>
            <person name="Larimer J."/>
            <person name="McCowan C."/>
            <person name="Murphy C."/>
            <person name="Pearson M."/>
            <person name="Poon T.W."/>
            <person name="Priest M."/>
            <person name="Roberts A."/>
            <person name="Saif S."/>
            <person name="Shea T."/>
            <person name="Sisk P."/>
            <person name="Sykes S."/>
            <person name="Wortman J."/>
            <person name="Nusbaum C."/>
            <person name="Birren B."/>
        </authorList>
    </citation>
    <scope>NUCLEOTIDE SEQUENCE [LARGE SCALE GENOMIC DNA]</scope>
    <source>
        <strain evidence="2 3">CBS 114405</strain>
    </source>
</reference>
<gene>
    <name evidence="2" type="ORF">A1O7_06272</name>
</gene>
<evidence type="ECO:0000313" key="2">
    <source>
        <dbReference type="EMBL" id="EXJ58842.1"/>
    </source>
</evidence>
<dbReference type="VEuPathDB" id="FungiDB:A1O7_06272"/>
<dbReference type="Proteomes" id="UP000019473">
    <property type="component" value="Unassembled WGS sequence"/>
</dbReference>
<dbReference type="RefSeq" id="XP_007758465.1">
    <property type="nucleotide sequence ID" value="XM_007760275.1"/>
</dbReference>
<evidence type="ECO:0000313" key="3">
    <source>
        <dbReference type="Proteomes" id="UP000019473"/>
    </source>
</evidence>
<dbReference type="InterPro" id="IPR002110">
    <property type="entry name" value="Ankyrin_rpt"/>
</dbReference>
<dbReference type="AlphaFoldDB" id="W9VT19"/>
<dbReference type="InterPro" id="IPR036770">
    <property type="entry name" value="Ankyrin_rpt-contain_sf"/>
</dbReference>
<protein>
    <submittedName>
        <fullName evidence="2">Uncharacterized protein</fullName>
    </submittedName>
</protein>
<feature type="compositionally biased region" description="Polar residues" evidence="1">
    <location>
        <begin position="160"/>
        <end position="173"/>
    </location>
</feature>
<organism evidence="2 3">
    <name type="scientific">Cladophialophora yegresii CBS 114405</name>
    <dbReference type="NCBI Taxonomy" id="1182544"/>
    <lineage>
        <taxon>Eukaryota</taxon>
        <taxon>Fungi</taxon>
        <taxon>Dikarya</taxon>
        <taxon>Ascomycota</taxon>
        <taxon>Pezizomycotina</taxon>
        <taxon>Eurotiomycetes</taxon>
        <taxon>Chaetothyriomycetidae</taxon>
        <taxon>Chaetothyriales</taxon>
        <taxon>Herpotrichiellaceae</taxon>
        <taxon>Cladophialophora</taxon>
    </lineage>
</organism>
<dbReference type="GeneID" id="19180850"/>
<comment type="caution">
    <text evidence="2">The sequence shown here is derived from an EMBL/GenBank/DDBJ whole genome shotgun (WGS) entry which is preliminary data.</text>
</comment>
<sequence length="227" mass="24843">MSSEAPLNPFLLAANTPDPDPRLLPLLRSRPELASAQDAHGYSLLHAAASYNHVGLLRSLVNEFRVDINLKDEDGETCLFVAETIEAVRCLLEELHVDLQVRNEDGMDAMEKFESEQEFPEVAEYLRNHAAEAPIAETTSAGAGLAPNGVQQPPALPPNVSISIGTESDTTGPVDQEPDPGFRQRIEELASREDFHTAEGQRELRELISDAVRDVGGDGRDVRRRVG</sequence>
<accession>W9VT19</accession>
<proteinExistence type="predicted"/>